<dbReference type="EMBL" id="CP063458">
    <property type="protein sequence ID" value="QOV91404.1"/>
    <property type="molecule type" value="Genomic_DNA"/>
</dbReference>
<evidence type="ECO:0000313" key="3">
    <source>
        <dbReference type="Proteomes" id="UP000593765"/>
    </source>
</evidence>
<dbReference type="PANTHER" id="PTHR43685">
    <property type="entry name" value="GLYCOSYLTRANSFERASE"/>
    <property type="match status" value="1"/>
</dbReference>
<dbReference type="PANTHER" id="PTHR43685:SF2">
    <property type="entry name" value="GLYCOSYLTRANSFERASE 2-LIKE DOMAIN-CONTAINING PROTEIN"/>
    <property type="match status" value="1"/>
</dbReference>
<accession>A0A7M2X163</accession>
<organism evidence="2 3">
    <name type="scientific">Humisphaera borealis</name>
    <dbReference type="NCBI Taxonomy" id="2807512"/>
    <lineage>
        <taxon>Bacteria</taxon>
        <taxon>Pseudomonadati</taxon>
        <taxon>Planctomycetota</taxon>
        <taxon>Phycisphaerae</taxon>
        <taxon>Tepidisphaerales</taxon>
        <taxon>Tepidisphaeraceae</taxon>
        <taxon>Humisphaera</taxon>
    </lineage>
</organism>
<evidence type="ECO:0000259" key="1">
    <source>
        <dbReference type="Pfam" id="PF00535"/>
    </source>
</evidence>
<gene>
    <name evidence="2" type="ORF">IPV69_08635</name>
</gene>
<reference evidence="2 3" key="1">
    <citation type="submission" date="2020-10" db="EMBL/GenBank/DDBJ databases">
        <title>Wide distribution of Phycisphaera-like planctomycetes from WD2101 soil group in peatlands and genome analysis of the first cultivated representative.</title>
        <authorList>
            <person name="Dedysh S.N."/>
            <person name="Beletsky A.V."/>
            <person name="Ivanova A."/>
            <person name="Kulichevskaya I.S."/>
            <person name="Suzina N.E."/>
            <person name="Philippov D.A."/>
            <person name="Rakitin A.L."/>
            <person name="Mardanov A.V."/>
            <person name="Ravin N.V."/>
        </authorList>
    </citation>
    <scope>NUCLEOTIDE SEQUENCE [LARGE SCALE GENOMIC DNA]</scope>
    <source>
        <strain evidence="2 3">M1803</strain>
    </source>
</reference>
<feature type="domain" description="Glycosyltransferase 2-like" evidence="1">
    <location>
        <begin position="45"/>
        <end position="167"/>
    </location>
</feature>
<dbReference type="AlphaFoldDB" id="A0A7M2X163"/>
<dbReference type="SUPFAM" id="SSF53448">
    <property type="entry name" value="Nucleotide-diphospho-sugar transferases"/>
    <property type="match status" value="1"/>
</dbReference>
<name>A0A7M2X163_9BACT</name>
<dbReference type="KEGG" id="hbs:IPV69_08635"/>
<proteinExistence type="predicted"/>
<dbReference type="RefSeq" id="WP_206294670.1">
    <property type="nucleotide sequence ID" value="NZ_CP063458.1"/>
</dbReference>
<dbReference type="CDD" id="cd00761">
    <property type="entry name" value="Glyco_tranf_GTA_type"/>
    <property type="match status" value="1"/>
</dbReference>
<dbReference type="InterPro" id="IPR029044">
    <property type="entry name" value="Nucleotide-diphossugar_trans"/>
</dbReference>
<evidence type="ECO:0000313" key="2">
    <source>
        <dbReference type="EMBL" id="QOV91404.1"/>
    </source>
</evidence>
<dbReference type="Pfam" id="PF00535">
    <property type="entry name" value="Glycos_transf_2"/>
    <property type="match status" value="1"/>
</dbReference>
<dbReference type="Gene3D" id="3.90.550.10">
    <property type="entry name" value="Spore Coat Polysaccharide Biosynthesis Protein SpsA, Chain A"/>
    <property type="match status" value="1"/>
</dbReference>
<dbReference type="Proteomes" id="UP000593765">
    <property type="component" value="Chromosome"/>
</dbReference>
<dbReference type="InterPro" id="IPR050834">
    <property type="entry name" value="Glycosyltransf_2"/>
</dbReference>
<protein>
    <submittedName>
        <fullName evidence="2">Glycosyltransferase family 2 protein</fullName>
    </submittedName>
</protein>
<keyword evidence="3" id="KW-1185">Reference proteome</keyword>
<sequence length="363" mass="40666">MTTTLGNSVHSIRGDHYELRSDPMPTIELKDHVVAPSDAPSPTVSVVIPTYNQPALLRETVASVFVQTFEDYEVVLVDDGSTDQTPLVCSELQHRCGRRLRLISQPNGGIGAARNRGLDESRGKYIALLDHDDLWMPEKLAVQVAFMERHPECVASVVPFVHASGVELQRNGPAFDVSAVTDANGIVDRPLLRLSQNHGFMTTSSVLMFNRAAAGGLRYAERRGAVEDVPFYIKLMARGKFGIAGREALAVYREHAASGSSRPEYYFRGLQQLRAMDRAGEFSDFQGHQRSDLDAYLAYLGRLASMKQIMSGRRLDGIRLYRREFLQQLRHRRWKFLLSFPLLICLPLKLWGGRLPTAKHSTT</sequence>
<dbReference type="InterPro" id="IPR001173">
    <property type="entry name" value="Glyco_trans_2-like"/>
</dbReference>